<dbReference type="GO" id="GO:0006308">
    <property type="term" value="P:DNA catabolic process"/>
    <property type="evidence" value="ECO:0007669"/>
    <property type="project" value="UniProtKB-UniRule"/>
</dbReference>
<dbReference type="SUPFAM" id="SSF116842">
    <property type="entry name" value="XseB-like"/>
    <property type="match status" value="1"/>
</dbReference>
<evidence type="ECO:0000313" key="8">
    <source>
        <dbReference type="EMBL" id="ABS50933.1"/>
    </source>
</evidence>
<dbReference type="KEGG" id="cha:CHAB381_0910"/>
<evidence type="ECO:0000256" key="7">
    <source>
        <dbReference type="SAM" id="Coils"/>
    </source>
</evidence>
<keyword evidence="5" id="KW-0269">Exonuclease</keyword>
<dbReference type="InterPro" id="IPR037004">
    <property type="entry name" value="Exonuc_VII_ssu_sf"/>
</dbReference>
<dbReference type="EMBL" id="CP000776">
    <property type="protein sequence ID" value="ABS50933.1"/>
    <property type="molecule type" value="Genomic_DNA"/>
</dbReference>
<evidence type="ECO:0000256" key="1">
    <source>
        <dbReference type="ARBA" id="ARBA00009998"/>
    </source>
</evidence>
<protein>
    <recommendedName>
        <fullName evidence="6">Exodeoxyribonuclease VII small subunit</fullName>
        <ecNumber evidence="6">3.1.11.6</ecNumber>
    </recommendedName>
</protein>
<organism evidence="8 9">
    <name type="scientific">Campylobacter hominis (strain ATCC BAA-381 / DSM 21671 / CCUG 45161 / LMG 19568 / NCTC 13146 / CH001A)</name>
    <dbReference type="NCBI Taxonomy" id="360107"/>
    <lineage>
        <taxon>Bacteria</taxon>
        <taxon>Pseudomonadati</taxon>
        <taxon>Campylobacterota</taxon>
        <taxon>Epsilonproteobacteria</taxon>
        <taxon>Campylobacterales</taxon>
        <taxon>Campylobacteraceae</taxon>
        <taxon>Campylobacter</taxon>
    </lineage>
</organism>
<evidence type="ECO:0000256" key="3">
    <source>
        <dbReference type="ARBA" id="ARBA00022722"/>
    </source>
</evidence>
<evidence type="ECO:0000256" key="5">
    <source>
        <dbReference type="ARBA" id="ARBA00022839"/>
    </source>
</evidence>
<dbReference type="NCBIfam" id="TIGR01280">
    <property type="entry name" value="xseB"/>
    <property type="match status" value="1"/>
</dbReference>
<sequence>MQDLTENFETKLNKIDVLLKKLDDENLTLKQSVEFYKNGVKLIKEARDLLEKAKLEVTEIQNESAQ</sequence>
<dbReference type="Gene3D" id="1.10.287.1040">
    <property type="entry name" value="Exonuclease VII, small subunit"/>
    <property type="match status" value="1"/>
</dbReference>
<dbReference type="HOGENOM" id="CLU_145918_6_2_7"/>
<feature type="coiled-coil region" evidence="7">
    <location>
        <begin position="1"/>
        <end position="63"/>
    </location>
</feature>
<dbReference type="AlphaFoldDB" id="A7I1T1"/>
<dbReference type="InterPro" id="IPR003761">
    <property type="entry name" value="Exonuc_VII_S"/>
</dbReference>
<keyword evidence="7" id="KW-0175">Coiled coil</keyword>
<dbReference type="OrthoDB" id="9798666at2"/>
<keyword evidence="3" id="KW-0540">Nuclease</keyword>
<dbReference type="RefSeq" id="WP_012108763.1">
    <property type="nucleotide sequence ID" value="NC_009714.1"/>
</dbReference>
<dbReference type="Pfam" id="PF02609">
    <property type="entry name" value="Exonuc_VII_S"/>
    <property type="match status" value="1"/>
</dbReference>
<keyword evidence="4" id="KW-0378">Hydrolase</keyword>
<evidence type="ECO:0000256" key="4">
    <source>
        <dbReference type="ARBA" id="ARBA00022801"/>
    </source>
</evidence>
<dbReference type="GO" id="GO:0009318">
    <property type="term" value="C:exodeoxyribonuclease VII complex"/>
    <property type="evidence" value="ECO:0007669"/>
    <property type="project" value="UniProtKB-UniRule"/>
</dbReference>
<reference evidence="9" key="1">
    <citation type="submission" date="2007-07" db="EMBL/GenBank/DDBJ databases">
        <title>Complete genome sequence of Campylobacter hominis ATCC BAA-381, a commensal isolated from the human gastrointestinal tract.</title>
        <authorList>
            <person name="Fouts D.E."/>
            <person name="Mongodin E.F."/>
            <person name="Puiu D."/>
            <person name="Sebastian Y."/>
            <person name="Miller W.G."/>
            <person name="Mandrell R.E."/>
            <person name="Nelson K.E."/>
        </authorList>
    </citation>
    <scope>NUCLEOTIDE SEQUENCE [LARGE SCALE GENOMIC DNA]</scope>
    <source>
        <strain evidence="9">ATCC BAA-381 / LMG 19568 / NCTC 13146 / CH001A</strain>
    </source>
</reference>
<gene>
    <name evidence="8" type="ordered locus">CHAB381_0910</name>
</gene>
<dbReference type="GO" id="GO:0008855">
    <property type="term" value="F:exodeoxyribonuclease VII activity"/>
    <property type="evidence" value="ECO:0007669"/>
    <property type="project" value="UniProtKB-UniRule"/>
</dbReference>
<dbReference type="STRING" id="360107.CHAB381_0910"/>
<keyword evidence="9" id="KW-1185">Reference proteome</keyword>
<keyword evidence="2" id="KW-0963">Cytoplasm</keyword>
<name>A7I1T1_CAMHC</name>
<evidence type="ECO:0000313" key="9">
    <source>
        <dbReference type="Proteomes" id="UP000002407"/>
    </source>
</evidence>
<accession>A7I1T1</accession>
<dbReference type="EC" id="3.1.11.6" evidence="6"/>
<evidence type="ECO:0000256" key="6">
    <source>
        <dbReference type="NCBIfam" id="TIGR01280"/>
    </source>
</evidence>
<comment type="similarity">
    <text evidence="1">Belongs to the XseB family.</text>
</comment>
<evidence type="ECO:0000256" key="2">
    <source>
        <dbReference type="ARBA" id="ARBA00022490"/>
    </source>
</evidence>
<proteinExistence type="inferred from homology"/>
<dbReference type="Proteomes" id="UP000002407">
    <property type="component" value="Chromosome"/>
</dbReference>